<evidence type="ECO:0000256" key="3">
    <source>
        <dbReference type="ARBA" id="ARBA00022692"/>
    </source>
</evidence>
<name>A0A2M7E7N8_9BACT</name>
<feature type="transmembrane region" description="Helical" evidence="6">
    <location>
        <begin position="317"/>
        <end position="340"/>
    </location>
</feature>
<evidence type="ECO:0000256" key="6">
    <source>
        <dbReference type="SAM" id="Phobius"/>
    </source>
</evidence>
<dbReference type="GO" id="GO:0022857">
    <property type="term" value="F:transmembrane transporter activity"/>
    <property type="evidence" value="ECO:0007669"/>
    <property type="project" value="InterPro"/>
</dbReference>
<feature type="domain" description="PTS EIIA type-2" evidence="7">
    <location>
        <begin position="470"/>
        <end position="612"/>
    </location>
</feature>
<dbReference type="InterPro" id="IPR016152">
    <property type="entry name" value="PTrfase/Anion_transptr"/>
</dbReference>
<dbReference type="SUPFAM" id="SSF55804">
    <property type="entry name" value="Phoshotransferase/anion transport protein"/>
    <property type="match status" value="1"/>
</dbReference>
<dbReference type="Gene3D" id="3.40.930.10">
    <property type="entry name" value="Mannitol-specific EII, Chain A"/>
    <property type="match status" value="1"/>
</dbReference>
<gene>
    <name evidence="8" type="ORF">COS11_06045</name>
</gene>
<keyword evidence="3 6" id="KW-0812">Transmembrane</keyword>
<sequence>MDSQGLKKELGLLELFCIAAGAMISSGLFILPGIAYARTGSSVILSYLLAGILFIPAILSNAELITAMTKSGGDYFFIERSMGAGFGTLGGFASWFSLSFKSAFALVGIGAILTLIYPDISYAQIRMIAVGACLFFIVINLLGVKSAGKAQVLLVLFLIALLVFYVSFGFPSIQEERIIPFMPRGGRAVFATAGLVFISYAGITKIAAVAEEVKNPGKNIPLAMFLAFSLVMILYLSVIFITIGLVDSAKLSRSLAPISLGAGSFMGRPGTILMAIAALLAFFSTANAGILSASRYPMAMSRDQLLPKVFQKISPKFGTPFISILSTGIFMLIVILFLNLENLVKTASTLYILLFILVNFSLIIMRESKIQNYRPKFHSPLYPWIQIAGIIGCGFLIYEMGAIPLLVTAAFIAAGFLWYLLYARGITRKSAIIHIVERLSDRELRSGSLGKELKGILKERDNIVEDRFDQTVKRAEILDLKSSLFLEEFLEIAAERLSPRLNLKTEELFKLFVERERESATVLRPELAAPHIIVPGNNKFEILLARCKNGIFFSDEFSRVYVVFVLASSRDERNFYLRGLMSIAHITQEKDFDQRWLNAKGPEELRDLILLSGRKRHI</sequence>
<feature type="transmembrane region" description="Helical" evidence="6">
    <location>
        <begin position="12"/>
        <end position="37"/>
    </location>
</feature>
<comment type="caution">
    <text evidence="8">The sequence shown here is derived from an EMBL/GenBank/DDBJ whole genome shotgun (WGS) entry which is preliminary data.</text>
</comment>
<protein>
    <recommendedName>
        <fullName evidence="7">PTS EIIA type-2 domain-containing protein</fullName>
    </recommendedName>
</protein>
<feature type="transmembrane region" description="Helical" evidence="6">
    <location>
        <begin position="123"/>
        <end position="143"/>
    </location>
</feature>
<feature type="transmembrane region" description="Helical" evidence="6">
    <location>
        <begin position="222"/>
        <end position="246"/>
    </location>
</feature>
<feature type="transmembrane region" description="Helical" evidence="6">
    <location>
        <begin position="43"/>
        <end position="65"/>
    </location>
</feature>
<evidence type="ECO:0000313" key="9">
    <source>
        <dbReference type="Proteomes" id="UP000228886"/>
    </source>
</evidence>
<evidence type="ECO:0000256" key="1">
    <source>
        <dbReference type="ARBA" id="ARBA00004651"/>
    </source>
</evidence>
<evidence type="ECO:0000256" key="2">
    <source>
        <dbReference type="ARBA" id="ARBA00022475"/>
    </source>
</evidence>
<dbReference type="Pfam" id="PF13520">
    <property type="entry name" value="AA_permease_2"/>
    <property type="match status" value="1"/>
</dbReference>
<reference evidence="9" key="1">
    <citation type="submission" date="2017-09" db="EMBL/GenBank/DDBJ databases">
        <title>Depth-based differentiation of microbial function through sediment-hosted aquifers and enrichment of novel symbionts in the deep terrestrial subsurface.</title>
        <authorList>
            <person name="Probst A.J."/>
            <person name="Ladd B."/>
            <person name="Jarett J.K."/>
            <person name="Geller-Mcgrath D.E."/>
            <person name="Sieber C.M.K."/>
            <person name="Emerson J.B."/>
            <person name="Anantharaman K."/>
            <person name="Thomas B.C."/>
            <person name="Malmstrom R."/>
            <person name="Stieglmeier M."/>
            <person name="Klingl A."/>
            <person name="Woyke T."/>
            <person name="Ryan C.M."/>
            <person name="Banfield J.F."/>
        </authorList>
    </citation>
    <scope>NUCLEOTIDE SEQUENCE [LARGE SCALE GENOMIC DNA]</scope>
</reference>
<dbReference type="InterPro" id="IPR002178">
    <property type="entry name" value="PTS_EIIA_type-2_dom"/>
</dbReference>
<dbReference type="Proteomes" id="UP000228886">
    <property type="component" value="Unassembled WGS sequence"/>
</dbReference>
<dbReference type="PROSITE" id="PS51094">
    <property type="entry name" value="PTS_EIIA_TYPE_2"/>
    <property type="match status" value="1"/>
</dbReference>
<feature type="transmembrane region" description="Helical" evidence="6">
    <location>
        <begin position="150"/>
        <end position="168"/>
    </location>
</feature>
<dbReference type="PANTHER" id="PTHR42770">
    <property type="entry name" value="AMINO ACID TRANSPORTER-RELATED"/>
    <property type="match status" value="1"/>
</dbReference>
<keyword evidence="5 6" id="KW-0472">Membrane</keyword>
<dbReference type="Pfam" id="PF00359">
    <property type="entry name" value="PTS_EIIA_2"/>
    <property type="match status" value="1"/>
</dbReference>
<evidence type="ECO:0000313" key="8">
    <source>
        <dbReference type="EMBL" id="PIV63701.1"/>
    </source>
</evidence>
<keyword evidence="2" id="KW-1003">Cell membrane</keyword>
<organism evidence="8 9">
    <name type="scientific">bacterium (Candidatus Ratteibacteria) CG01_land_8_20_14_3_00_40_19</name>
    <dbReference type="NCBI Taxonomy" id="2014290"/>
    <lineage>
        <taxon>Bacteria</taxon>
        <taxon>Candidatus Ratteibacteria</taxon>
    </lineage>
</organism>
<feature type="transmembrane region" description="Helical" evidence="6">
    <location>
        <begin position="403"/>
        <end position="422"/>
    </location>
</feature>
<dbReference type="InterPro" id="IPR050367">
    <property type="entry name" value="APC_superfamily"/>
</dbReference>
<dbReference type="PANTHER" id="PTHR42770:SF7">
    <property type="entry name" value="MEMBRANE PROTEIN"/>
    <property type="match status" value="1"/>
</dbReference>
<feature type="transmembrane region" description="Helical" evidence="6">
    <location>
        <begin position="346"/>
        <end position="365"/>
    </location>
</feature>
<feature type="transmembrane region" description="Helical" evidence="6">
    <location>
        <begin position="272"/>
        <end position="296"/>
    </location>
</feature>
<feature type="transmembrane region" description="Helical" evidence="6">
    <location>
        <begin position="377"/>
        <end position="397"/>
    </location>
</feature>
<comment type="subcellular location">
    <subcellularLocation>
        <location evidence="1">Cell membrane</location>
        <topology evidence="1">Multi-pass membrane protein</topology>
    </subcellularLocation>
</comment>
<dbReference type="AlphaFoldDB" id="A0A2M7E7N8"/>
<keyword evidence="4 6" id="KW-1133">Transmembrane helix</keyword>
<dbReference type="InterPro" id="IPR002293">
    <property type="entry name" value="AA/rel_permease1"/>
</dbReference>
<dbReference type="Gene3D" id="1.20.1740.10">
    <property type="entry name" value="Amino acid/polyamine transporter I"/>
    <property type="match status" value="1"/>
</dbReference>
<evidence type="ECO:0000256" key="5">
    <source>
        <dbReference type="ARBA" id="ARBA00023136"/>
    </source>
</evidence>
<evidence type="ECO:0000256" key="4">
    <source>
        <dbReference type="ARBA" id="ARBA00022989"/>
    </source>
</evidence>
<feature type="transmembrane region" description="Helical" evidence="6">
    <location>
        <begin position="188"/>
        <end position="210"/>
    </location>
</feature>
<dbReference type="EMBL" id="PETL01000289">
    <property type="protein sequence ID" value="PIV63701.1"/>
    <property type="molecule type" value="Genomic_DNA"/>
</dbReference>
<evidence type="ECO:0000259" key="7">
    <source>
        <dbReference type="PROSITE" id="PS51094"/>
    </source>
</evidence>
<feature type="transmembrane region" description="Helical" evidence="6">
    <location>
        <begin position="86"/>
        <end position="117"/>
    </location>
</feature>
<proteinExistence type="predicted"/>
<dbReference type="GO" id="GO:0005886">
    <property type="term" value="C:plasma membrane"/>
    <property type="evidence" value="ECO:0007669"/>
    <property type="project" value="UniProtKB-SubCell"/>
</dbReference>
<accession>A0A2M7E7N8</accession>